<reference evidence="5 6" key="1">
    <citation type="submission" date="2019-07" db="EMBL/GenBank/DDBJ databases">
        <title>Georgenia wutianyii sp. nov. and Georgenia *** sp. nov. isolated from plateau pika (Ochotona curzoniae) in the Qinghai-Tibet plateau of China.</title>
        <authorList>
            <person name="Tian Z."/>
        </authorList>
    </citation>
    <scope>NUCLEOTIDE SEQUENCE [LARGE SCALE GENOMIC DNA]</scope>
    <source>
        <strain evidence="5 6">Z446</strain>
    </source>
</reference>
<keyword evidence="3" id="KW-0560">Oxidoreductase</keyword>
<evidence type="ECO:0000256" key="3">
    <source>
        <dbReference type="ARBA" id="ARBA00023002"/>
    </source>
</evidence>
<dbReference type="InterPro" id="IPR029039">
    <property type="entry name" value="Flavoprotein-like_sf"/>
</dbReference>
<keyword evidence="1" id="KW-0285">Flavoprotein</keyword>
<gene>
    <name evidence="5" type="ORF">FJ693_04640</name>
</gene>
<evidence type="ECO:0000313" key="6">
    <source>
        <dbReference type="Proteomes" id="UP000318693"/>
    </source>
</evidence>
<proteinExistence type="predicted"/>
<feature type="domain" description="NADPH-dependent FMN reductase-like" evidence="4">
    <location>
        <begin position="4"/>
        <end position="140"/>
    </location>
</feature>
<dbReference type="InterPro" id="IPR005025">
    <property type="entry name" value="FMN_Rdtase-like_dom"/>
</dbReference>
<comment type="caution">
    <text evidence="5">The sequence shown here is derived from an EMBL/GenBank/DDBJ whole genome shotgun (WGS) entry which is preliminary data.</text>
</comment>
<organism evidence="5 6">
    <name type="scientific">Georgenia yuyongxinii</name>
    <dbReference type="NCBI Taxonomy" id="2589797"/>
    <lineage>
        <taxon>Bacteria</taxon>
        <taxon>Bacillati</taxon>
        <taxon>Actinomycetota</taxon>
        <taxon>Actinomycetes</taxon>
        <taxon>Micrococcales</taxon>
        <taxon>Bogoriellaceae</taxon>
        <taxon>Georgenia</taxon>
    </lineage>
</organism>
<evidence type="ECO:0000259" key="4">
    <source>
        <dbReference type="Pfam" id="PF03358"/>
    </source>
</evidence>
<sequence length="181" mass="18427">MNGNIVVVVGNPRPGSRTAAVARALGRRVAGDGEVRVIELAELAGELFDPASAGVAEAVDAVRGAAALVVASPTYKATYTGLLKAFLDRFAADALLGIPTVPLMVAGAPHHALAVETSLRPVLVEIGASMPTRGVFVLDADLTDPDAALEAWSTTYLPVLAPAVAARVAARARPVATEVTA</sequence>
<dbReference type="AlphaFoldDB" id="A0A552WUR2"/>
<dbReference type="InterPro" id="IPR051814">
    <property type="entry name" value="NAD(P)H-dep_FMN_reductase"/>
</dbReference>
<keyword evidence="6" id="KW-1185">Reference proteome</keyword>
<evidence type="ECO:0000256" key="1">
    <source>
        <dbReference type="ARBA" id="ARBA00022630"/>
    </source>
</evidence>
<accession>A0A552WUR2</accession>
<dbReference type="GO" id="GO:0016491">
    <property type="term" value="F:oxidoreductase activity"/>
    <property type="evidence" value="ECO:0007669"/>
    <property type="project" value="UniProtKB-KW"/>
</dbReference>
<dbReference type="PANTHER" id="PTHR43408">
    <property type="entry name" value="FMN REDUCTASE (NADPH)"/>
    <property type="match status" value="1"/>
</dbReference>
<dbReference type="Pfam" id="PF03358">
    <property type="entry name" value="FMN_red"/>
    <property type="match status" value="1"/>
</dbReference>
<dbReference type="PANTHER" id="PTHR43408:SF2">
    <property type="entry name" value="FMN REDUCTASE (NADPH)"/>
    <property type="match status" value="1"/>
</dbReference>
<dbReference type="EMBL" id="VJXR01000008">
    <property type="protein sequence ID" value="TRW46580.1"/>
    <property type="molecule type" value="Genomic_DNA"/>
</dbReference>
<dbReference type="SUPFAM" id="SSF52218">
    <property type="entry name" value="Flavoproteins"/>
    <property type="match status" value="1"/>
</dbReference>
<dbReference type="RefSeq" id="WP_143417359.1">
    <property type="nucleotide sequence ID" value="NZ_VJXR01000008.1"/>
</dbReference>
<name>A0A552WUR2_9MICO</name>
<keyword evidence="2" id="KW-0288">FMN</keyword>
<evidence type="ECO:0000313" key="5">
    <source>
        <dbReference type="EMBL" id="TRW46580.1"/>
    </source>
</evidence>
<evidence type="ECO:0000256" key="2">
    <source>
        <dbReference type="ARBA" id="ARBA00022643"/>
    </source>
</evidence>
<protein>
    <submittedName>
        <fullName evidence="5">NADPH-dependent oxidoreductase</fullName>
    </submittedName>
</protein>
<dbReference type="Gene3D" id="3.40.50.360">
    <property type="match status" value="1"/>
</dbReference>
<dbReference type="Proteomes" id="UP000318693">
    <property type="component" value="Unassembled WGS sequence"/>
</dbReference>